<sequence length="177" mass="18484">MVLIAKLLTLALTAAATPILRRDASKVEADINQIIAPGFETLYNDVDAFPSSGSAGAVAIDNDFQNLVSSVNHATTDINSAGSRDEQAGLAILQDVRKVVIASLWGVLSTLEDQATAWSSVPGGADLVLNDLHTLHTAFDNFADALITNVPVSVNNQATSAKSDIDSIFNSAEAAFS</sequence>
<dbReference type="Proteomes" id="UP000249526">
    <property type="component" value="Unassembled WGS sequence"/>
</dbReference>
<dbReference type="GO" id="GO:0005576">
    <property type="term" value="C:extracellular region"/>
    <property type="evidence" value="ECO:0007669"/>
    <property type="project" value="TreeGrafter"/>
</dbReference>
<dbReference type="AlphaFoldDB" id="A0A8G1RCT2"/>
<dbReference type="GeneID" id="37161837"/>
<keyword evidence="1" id="KW-0732">Signal</keyword>
<dbReference type="InterPro" id="IPR021054">
    <property type="entry name" value="Cell_wall_mannoprotein_1"/>
</dbReference>
<dbReference type="RefSeq" id="XP_025521224.1">
    <property type="nucleotide sequence ID" value="XM_025658435.1"/>
</dbReference>
<dbReference type="Pfam" id="PF12296">
    <property type="entry name" value="HsbA"/>
    <property type="match status" value="1"/>
</dbReference>
<evidence type="ECO:0000256" key="1">
    <source>
        <dbReference type="SAM" id="SignalP"/>
    </source>
</evidence>
<keyword evidence="3" id="KW-1185">Reference proteome</keyword>
<dbReference type="PANTHER" id="PTHR38123">
    <property type="entry name" value="CELL WALL SERINE-THREONINE-RICH GALACTOMANNOPROTEIN MP1 (AFU_ORTHOLOGUE AFUA_4G03240)"/>
    <property type="match status" value="1"/>
</dbReference>
<name>A0A8G1RCT2_9EURO</name>
<evidence type="ECO:0008006" key="4">
    <source>
        <dbReference type="Google" id="ProtNLM"/>
    </source>
</evidence>
<protein>
    <recommendedName>
        <fullName evidence="4">Hydrophobic surface binding protein A</fullName>
    </recommendedName>
</protein>
<organism evidence="2 3">
    <name type="scientific">Aspergillus piperis CBS 112811</name>
    <dbReference type="NCBI Taxonomy" id="1448313"/>
    <lineage>
        <taxon>Eukaryota</taxon>
        <taxon>Fungi</taxon>
        <taxon>Dikarya</taxon>
        <taxon>Ascomycota</taxon>
        <taxon>Pezizomycotina</taxon>
        <taxon>Eurotiomycetes</taxon>
        <taxon>Eurotiomycetidae</taxon>
        <taxon>Eurotiales</taxon>
        <taxon>Aspergillaceae</taxon>
        <taxon>Aspergillus</taxon>
        <taxon>Aspergillus subgen. Circumdati</taxon>
    </lineage>
</organism>
<evidence type="ECO:0000313" key="3">
    <source>
        <dbReference type="Proteomes" id="UP000249526"/>
    </source>
</evidence>
<gene>
    <name evidence="2" type="ORF">BO85DRAFT_433833</name>
</gene>
<feature type="chain" id="PRO_5034777008" description="Hydrophobic surface binding protein A" evidence="1">
    <location>
        <begin position="17"/>
        <end position="177"/>
    </location>
</feature>
<feature type="signal peptide" evidence="1">
    <location>
        <begin position="1"/>
        <end position="16"/>
    </location>
</feature>
<dbReference type="Gene3D" id="1.20.1280.140">
    <property type="match status" value="1"/>
</dbReference>
<evidence type="ECO:0000313" key="2">
    <source>
        <dbReference type="EMBL" id="RAH63302.1"/>
    </source>
</evidence>
<reference evidence="2 3" key="1">
    <citation type="submission" date="2018-02" db="EMBL/GenBank/DDBJ databases">
        <title>The genomes of Aspergillus section Nigri reveals drivers in fungal speciation.</title>
        <authorList>
            <consortium name="DOE Joint Genome Institute"/>
            <person name="Vesth T.C."/>
            <person name="Nybo J."/>
            <person name="Theobald S."/>
            <person name="Brandl J."/>
            <person name="Frisvad J.C."/>
            <person name="Nielsen K.F."/>
            <person name="Lyhne E.K."/>
            <person name="Kogle M.E."/>
            <person name="Kuo A."/>
            <person name="Riley R."/>
            <person name="Clum A."/>
            <person name="Nolan M."/>
            <person name="Lipzen A."/>
            <person name="Salamov A."/>
            <person name="Henrissat B."/>
            <person name="Wiebenga A."/>
            <person name="De vries R.P."/>
            <person name="Grigoriev I.V."/>
            <person name="Mortensen U.H."/>
            <person name="Andersen M.R."/>
            <person name="Baker S.E."/>
        </authorList>
    </citation>
    <scope>NUCLEOTIDE SEQUENCE [LARGE SCALE GENOMIC DNA]</scope>
    <source>
        <strain evidence="2 3">CBS 112811</strain>
    </source>
</reference>
<dbReference type="EMBL" id="KZ825054">
    <property type="protein sequence ID" value="RAH63302.1"/>
    <property type="molecule type" value="Genomic_DNA"/>
</dbReference>
<accession>A0A8G1RCT2</accession>
<dbReference type="PANTHER" id="PTHR38123:SF6">
    <property type="entry name" value="CELL WALL SERINE-THREONINE-RICH GALACTOMANNOPROTEIN MP1 (AFU_ORTHOLOGUE AFUA_4G03240)"/>
    <property type="match status" value="1"/>
</dbReference>
<proteinExistence type="predicted"/>